<keyword evidence="18" id="KW-1185">Reference proteome</keyword>
<evidence type="ECO:0000259" key="15">
    <source>
        <dbReference type="PROSITE" id="PS51449"/>
    </source>
</evidence>
<evidence type="ECO:0000313" key="18">
    <source>
        <dbReference type="Proteomes" id="UP000256695"/>
    </source>
</evidence>
<evidence type="ECO:0000256" key="6">
    <source>
        <dbReference type="ARBA" id="ARBA00022723"/>
    </source>
</evidence>
<dbReference type="Pfam" id="PF00919">
    <property type="entry name" value="UPF0004"/>
    <property type="match status" value="1"/>
</dbReference>
<dbReference type="RefSeq" id="WP_115579039.1">
    <property type="nucleotide sequence ID" value="NZ_NXLX01000009.1"/>
</dbReference>
<accession>A0A3D8J7U9</accession>
<dbReference type="SMART" id="SM00729">
    <property type="entry name" value="Elp3"/>
    <property type="match status" value="1"/>
</dbReference>
<dbReference type="PANTHER" id="PTHR43020">
    <property type="entry name" value="CDK5 REGULATORY SUBUNIT-ASSOCIATED PROTEIN 1"/>
    <property type="match status" value="1"/>
</dbReference>
<dbReference type="SFLD" id="SFLDF00273">
    <property type="entry name" value="(dimethylallyl)adenosine_tRNA"/>
    <property type="match status" value="1"/>
</dbReference>
<dbReference type="NCBIfam" id="TIGR00089">
    <property type="entry name" value="MiaB/RimO family radical SAM methylthiotransferase"/>
    <property type="match status" value="1"/>
</dbReference>
<keyword evidence="5 13" id="KW-0949">S-adenosyl-L-methionine</keyword>
<dbReference type="GO" id="GO:0035597">
    <property type="term" value="F:tRNA-2-methylthio-N(6)-dimethylallyladenosine(37) synthase activity"/>
    <property type="evidence" value="ECO:0007669"/>
    <property type="project" value="UniProtKB-EC"/>
</dbReference>
<evidence type="ECO:0000256" key="9">
    <source>
        <dbReference type="ARBA" id="ARBA00033765"/>
    </source>
</evidence>
<dbReference type="SFLD" id="SFLDG01061">
    <property type="entry name" value="methylthiotransferase"/>
    <property type="match status" value="1"/>
</dbReference>
<evidence type="ECO:0000256" key="10">
    <source>
        <dbReference type="ARBA" id="ARBA00068570"/>
    </source>
</evidence>
<dbReference type="InterPro" id="IPR006638">
    <property type="entry name" value="Elp3/MiaA/NifB-like_rSAM"/>
</dbReference>
<keyword evidence="4 13" id="KW-0808">Transferase</keyword>
<keyword evidence="6 13" id="KW-0479">Metal-binding</keyword>
<comment type="similarity">
    <text evidence="13">Belongs to the methylthiotransferase family. MiaB subfamily.</text>
</comment>
<dbReference type="InterPro" id="IPR020612">
    <property type="entry name" value="Methylthiotransferase_CS"/>
</dbReference>
<evidence type="ECO:0000313" key="17">
    <source>
        <dbReference type="EMBL" id="RDU73567.1"/>
    </source>
</evidence>
<dbReference type="SFLD" id="SFLDG01082">
    <property type="entry name" value="B12-binding_domain_containing"/>
    <property type="match status" value="1"/>
</dbReference>
<comment type="function">
    <text evidence="1 13">Catalyzes the methylthiolation of N6-(dimethylallyl)adenosine (i(6)A), leading to the formation of 2-methylthio-N6-(dimethylallyl)adenosine (ms(2)i(6)A) at position 37 in tRNAs that read codons beginning with uridine.</text>
</comment>
<comment type="cofactor">
    <cofactor evidence="13">
        <name>[4Fe-4S] cluster</name>
        <dbReference type="ChEBI" id="CHEBI:49883"/>
    </cofactor>
    <text evidence="13">Binds 2 [4Fe-4S] clusters. One cluster is coordinated with 3 cysteines and an exchangeable S-adenosyl-L-methionine.</text>
</comment>
<protein>
    <recommendedName>
        <fullName evidence="10 13">tRNA-2-methylthio-N(6)-dimethylallyladenosine synthase</fullName>
        <ecNumber evidence="9 13">2.8.4.3</ecNumber>
    </recommendedName>
    <alternativeName>
        <fullName evidence="12 13">(Dimethylallyl)adenosine tRNA methylthiotransferase MiaB</fullName>
    </alternativeName>
    <alternativeName>
        <fullName evidence="11 13">tRNA-i(6)A37 methylthiotransferase</fullName>
    </alternativeName>
</protein>
<feature type="domain" description="MTTase N-terminal" evidence="15">
    <location>
        <begin position="1"/>
        <end position="116"/>
    </location>
</feature>
<comment type="subcellular location">
    <subcellularLocation>
        <location evidence="13">Cytoplasm</location>
    </subcellularLocation>
</comment>
<feature type="binding site" evidence="13">
    <location>
        <position position="10"/>
    </location>
    <ligand>
        <name>[4Fe-4S] cluster</name>
        <dbReference type="ChEBI" id="CHEBI:49883"/>
        <label>1</label>
    </ligand>
</feature>
<dbReference type="HAMAP" id="MF_01864">
    <property type="entry name" value="tRNA_metthiotr_MiaB"/>
    <property type="match status" value="1"/>
</dbReference>
<dbReference type="PROSITE" id="PS01278">
    <property type="entry name" value="MTTASE_RADICAL"/>
    <property type="match status" value="1"/>
</dbReference>
<organism evidence="17 18">
    <name type="scientific">Helicobacter anseris</name>
    <dbReference type="NCBI Taxonomy" id="375926"/>
    <lineage>
        <taxon>Bacteria</taxon>
        <taxon>Pseudomonadati</taxon>
        <taxon>Campylobacterota</taxon>
        <taxon>Epsilonproteobacteria</taxon>
        <taxon>Campylobacterales</taxon>
        <taxon>Helicobacteraceae</taxon>
        <taxon>Helicobacter</taxon>
    </lineage>
</organism>
<keyword evidence="13" id="KW-0819">tRNA processing</keyword>
<keyword evidence="7 13" id="KW-0408">Iron</keyword>
<evidence type="ECO:0000256" key="11">
    <source>
        <dbReference type="ARBA" id="ARBA00080698"/>
    </source>
</evidence>
<evidence type="ECO:0000259" key="16">
    <source>
        <dbReference type="PROSITE" id="PS51918"/>
    </source>
</evidence>
<evidence type="ECO:0000256" key="5">
    <source>
        <dbReference type="ARBA" id="ARBA00022691"/>
    </source>
</evidence>
<feature type="binding site" evidence="13">
    <location>
        <position position="148"/>
    </location>
    <ligand>
        <name>[4Fe-4S] cluster</name>
        <dbReference type="ChEBI" id="CHEBI:49883"/>
        <label>2</label>
        <note>4Fe-4S-S-AdoMet</note>
    </ligand>
</feature>
<evidence type="ECO:0000256" key="13">
    <source>
        <dbReference type="HAMAP-Rule" id="MF_01864"/>
    </source>
</evidence>
<feature type="domain" description="Radical SAM core" evidence="16">
    <location>
        <begin position="134"/>
        <end position="369"/>
    </location>
</feature>
<reference evidence="17 18" key="1">
    <citation type="submission" date="2018-04" db="EMBL/GenBank/DDBJ databases">
        <title>Novel Campyloabacter and Helicobacter Species and Strains.</title>
        <authorList>
            <person name="Mannion A.J."/>
            <person name="Shen Z."/>
            <person name="Fox J.G."/>
        </authorList>
    </citation>
    <scope>NUCLEOTIDE SEQUENCE [LARGE SCALE GENOMIC DNA]</scope>
    <source>
        <strain evidence="17 18">MIT 04-9362</strain>
    </source>
</reference>
<dbReference type="OrthoDB" id="9805215at2"/>
<dbReference type="InterPro" id="IPR007197">
    <property type="entry name" value="rSAM"/>
</dbReference>
<dbReference type="Proteomes" id="UP000256695">
    <property type="component" value="Unassembled WGS sequence"/>
</dbReference>
<dbReference type="FunFam" id="3.40.50.12160:FF:000003">
    <property type="entry name" value="CDK5 regulatory subunit-associated protein 1"/>
    <property type="match status" value="1"/>
</dbReference>
<dbReference type="GO" id="GO:0046872">
    <property type="term" value="F:metal ion binding"/>
    <property type="evidence" value="ECO:0007669"/>
    <property type="project" value="UniProtKB-KW"/>
</dbReference>
<dbReference type="EMBL" id="NXLX01000009">
    <property type="protein sequence ID" value="RDU73567.1"/>
    <property type="molecule type" value="Genomic_DNA"/>
</dbReference>
<dbReference type="CDD" id="cd01335">
    <property type="entry name" value="Radical_SAM"/>
    <property type="match status" value="1"/>
</dbReference>
<dbReference type="Gene3D" id="3.40.50.12160">
    <property type="entry name" value="Methylthiotransferase, N-terminal domain"/>
    <property type="match status" value="1"/>
</dbReference>
<dbReference type="EC" id="2.8.4.3" evidence="9 13"/>
<evidence type="ECO:0000256" key="3">
    <source>
        <dbReference type="ARBA" id="ARBA00022490"/>
    </source>
</evidence>
<dbReference type="SFLD" id="SFLDS00029">
    <property type="entry name" value="Radical_SAM"/>
    <property type="match status" value="1"/>
</dbReference>
<dbReference type="PROSITE" id="PS50926">
    <property type="entry name" value="TRAM"/>
    <property type="match status" value="1"/>
</dbReference>
<dbReference type="FunFam" id="3.80.30.20:FF:000001">
    <property type="entry name" value="tRNA-2-methylthio-N(6)-dimethylallyladenosine synthase 2"/>
    <property type="match status" value="1"/>
</dbReference>
<feature type="binding site" evidence="13">
    <location>
        <position position="152"/>
    </location>
    <ligand>
        <name>[4Fe-4S] cluster</name>
        <dbReference type="ChEBI" id="CHEBI:49883"/>
        <label>2</label>
        <note>4Fe-4S-S-AdoMet</note>
    </ligand>
</feature>
<keyword evidence="3 13" id="KW-0963">Cytoplasm</keyword>
<evidence type="ECO:0000256" key="1">
    <source>
        <dbReference type="ARBA" id="ARBA00003234"/>
    </source>
</evidence>
<dbReference type="InterPro" id="IPR058240">
    <property type="entry name" value="rSAM_sf"/>
</dbReference>
<dbReference type="InterPro" id="IPR002792">
    <property type="entry name" value="TRAM_dom"/>
</dbReference>
<dbReference type="PROSITE" id="PS51918">
    <property type="entry name" value="RADICAL_SAM"/>
    <property type="match status" value="1"/>
</dbReference>
<feature type="binding site" evidence="13">
    <location>
        <position position="79"/>
    </location>
    <ligand>
        <name>[4Fe-4S] cluster</name>
        <dbReference type="ChEBI" id="CHEBI:49883"/>
        <label>1</label>
    </ligand>
</feature>
<dbReference type="GO" id="GO:0051539">
    <property type="term" value="F:4 iron, 4 sulfur cluster binding"/>
    <property type="evidence" value="ECO:0007669"/>
    <property type="project" value="UniProtKB-UniRule"/>
</dbReference>
<evidence type="ECO:0000256" key="8">
    <source>
        <dbReference type="ARBA" id="ARBA00023014"/>
    </source>
</evidence>
<dbReference type="PANTHER" id="PTHR43020:SF2">
    <property type="entry name" value="MITOCHONDRIAL TRNA METHYLTHIOTRANSFERASE CDK5RAP1"/>
    <property type="match status" value="1"/>
</dbReference>
<dbReference type="NCBIfam" id="TIGR01574">
    <property type="entry name" value="miaB-methiolase"/>
    <property type="match status" value="1"/>
</dbReference>
<dbReference type="AlphaFoldDB" id="A0A3D8J7U9"/>
<evidence type="ECO:0000256" key="7">
    <source>
        <dbReference type="ARBA" id="ARBA00023004"/>
    </source>
</evidence>
<dbReference type="GO" id="GO:0005829">
    <property type="term" value="C:cytosol"/>
    <property type="evidence" value="ECO:0007669"/>
    <property type="project" value="TreeGrafter"/>
</dbReference>
<comment type="catalytic activity">
    <reaction evidence="13">
        <text>N(6)-dimethylallyladenosine(37) in tRNA + (sulfur carrier)-SH + AH2 + 2 S-adenosyl-L-methionine = 2-methylsulfanyl-N(6)-dimethylallyladenosine(37) in tRNA + (sulfur carrier)-H + 5'-deoxyadenosine + L-methionine + A + S-adenosyl-L-homocysteine + 2 H(+)</text>
        <dbReference type="Rhea" id="RHEA:37067"/>
        <dbReference type="Rhea" id="RHEA-COMP:10375"/>
        <dbReference type="Rhea" id="RHEA-COMP:10376"/>
        <dbReference type="Rhea" id="RHEA-COMP:14737"/>
        <dbReference type="Rhea" id="RHEA-COMP:14739"/>
        <dbReference type="ChEBI" id="CHEBI:13193"/>
        <dbReference type="ChEBI" id="CHEBI:15378"/>
        <dbReference type="ChEBI" id="CHEBI:17319"/>
        <dbReference type="ChEBI" id="CHEBI:17499"/>
        <dbReference type="ChEBI" id="CHEBI:29917"/>
        <dbReference type="ChEBI" id="CHEBI:57844"/>
        <dbReference type="ChEBI" id="CHEBI:57856"/>
        <dbReference type="ChEBI" id="CHEBI:59789"/>
        <dbReference type="ChEBI" id="CHEBI:64428"/>
        <dbReference type="ChEBI" id="CHEBI:74415"/>
        <dbReference type="ChEBI" id="CHEBI:74417"/>
        <dbReference type="EC" id="2.8.4.3"/>
    </reaction>
</comment>
<dbReference type="InterPro" id="IPR023404">
    <property type="entry name" value="rSAM_horseshoe"/>
</dbReference>
<evidence type="ECO:0000256" key="12">
    <source>
        <dbReference type="ARBA" id="ARBA00081141"/>
    </source>
</evidence>
<dbReference type="InterPro" id="IPR005839">
    <property type="entry name" value="Methylthiotransferase"/>
</dbReference>
<dbReference type="Pfam" id="PF04055">
    <property type="entry name" value="Radical_SAM"/>
    <property type="match status" value="1"/>
</dbReference>
<dbReference type="PROSITE" id="PS51449">
    <property type="entry name" value="MTTASE_N"/>
    <property type="match status" value="1"/>
</dbReference>
<feature type="binding site" evidence="13">
    <location>
        <position position="47"/>
    </location>
    <ligand>
        <name>[4Fe-4S] cluster</name>
        <dbReference type="ChEBI" id="CHEBI:49883"/>
        <label>1</label>
    </ligand>
</feature>
<keyword evidence="2 13" id="KW-0004">4Fe-4S</keyword>
<evidence type="ECO:0000259" key="14">
    <source>
        <dbReference type="PROSITE" id="PS50926"/>
    </source>
</evidence>
<gene>
    <name evidence="13" type="primary">miaB</name>
    <name evidence="17" type="ORF">CQA57_04485</name>
</gene>
<keyword evidence="8 13" id="KW-0411">Iron-sulfur</keyword>
<feature type="binding site" evidence="13">
    <location>
        <position position="155"/>
    </location>
    <ligand>
        <name>[4Fe-4S] cluster</name>
        <dbReference type="ChEBI" id="CHEBI:49883"/>
        <label>2</label>
        <note>4Fe-4S-S-AdoMet</note>
    </ligand>
</feature>
<proteinExistence type="inferred from homology"/>
<dbReference type="InterPro" id="IPR013848">
    <property type="entry name" value="Methylthiotransferase_N"/>
</dbReference>
<evidence type="ECO:0000256" key="2">
    <source>
        <dbReference type="ARBA" id="ARBA00022485"/>
    </source>
</evidence>
<comment type="subunit">
    <text evidence="13">Monomer.</text>
</comment>
<dbReference type="InterPro" id="IPR006463">
    <property type="entry name" value="MiaB_methiolase"/>
</dbReference>
<name>A0A3D8J7U9_9HELI</name>
<dbReference type="Gene3D" id="3.80.30.20">
    <property type="entry name" value="tm_1862 like domain"/>
    <property type="match status" value="1"/>
</dbReference>
<dbReference type="InterPro" id="IPR038135">
    <property type="entry name" value="Methylthiotransferase_N_sf"/>
</dbReference>
<feature type="domain" description="TRAM" evidence="14">
    <location>
        <begin position="372"/>
        <end position="435"/>
    </location>
</feature>
<comment type="caution">
    <text evidence="17">The sequence shown here is derived from an EMBL/GenBank/DDBJ whole genome shotgun (WGS) entry which is preliminary data.</text>
</comment>
<sequence length="435" mass="49067">MKLYIETLGCAMNTRDSEHMISELQKKEGYELTDSPKEADLILINTCSVREKPERKLFSEIGQFAKLKKPNAKIGICGCTASHMGEQIIKKAPQVDFVLGARNVSKITEVIHKPKAVEVSIDYDDSAYVYDIARNTGVKALLNISIGCDKKCAYCIVPHTRGKEISIPLELLLNEARKLVDNGVKEIMLLGQNVNNYGVRFTSPHPEINFTQLLNQMAKIDGLERIRFTSPHPLHMNDEFLEEFASNPKVCKSIHIPLQSGSSKVLKAMRRGYTKEWYLNRIEKLKSLVPNVGISTDIIVGFPTEEDSDFQDTLDVLEQVRFDTLYSFVYSPRPHTESATWSKDLEVPQNVASQRLAILQNRHKEILKEDSQKELGKEHIVLIENHKQSQNEVFSEGRSDNGRLVRIENEFLSLGSMVRVKIIATNGGSLIGQSV</sequence>
<dbReference type="SUPFAM" id="SSF102114">
    <property type="entry name" value="Radical SAM enzymes"/>
    <property type="match status" value="1"/>
</dbReference>
<evidence type="ECO:0000256" key="4">
    <source>
        <dbReference type="ARBA" id="ARBA00022679"/>
    </source>
</evidence>